<feature type="transmembrane region" description="Helical" evidence="10">
    <location>
        <begin position="385"/>
        <end position="402"/>
    </location>
</feature>
<evidence type="ECO:0000256" key="5">
    <source>
        <dbReference type="ARBA" id="ARBA00022989"/>
    </source>
</evidence>
<keyword evidence="6 10" id="KW-0472">Membrane</keyword>
<comment type="subcellular location">
    <subcellularLocation>
        <location evidence="1">Endomembrane system</location>
        <topology evidence="1">Multi-pass membrane protein</topology>
    </subcellularLocation>
    <subcellularLocation>
        <location evidence="9">Membrane</location>
        <topology evidence="9">Multi-pass membrane protein</topology>
    </subcellularLocation>
</comment>
<keyword evidence="4 9" id="KW-0812">Transmembrane</keyword>
<feature type="transmembrane region" description="Helical" evidence="10">
    <location>
        <begin position="344"/>
        <end position="365"/>
    </location>
</feature>
<evidence type="ECO:0000256" key="8">
    <source>
        <dbReference type="ARBA" id="ARBA00032798"/>
    </source>
</evidence>
<reference evidence="13" key="1">
    <citation type="submission" date="2015-06" db="EMBL/GenBank/DDBJ databases">
        <authorList>
            <person name="Urmite Genomes"/>
        </authorList>
    </citation>
    <scope>NUCLEOTIDE SEQUENCE [LARGE SCALE GENOMIC DNA]</scope>
    <source>
        <strain evidence="13">CSUR P1867</strain>
    </source>
</reference>
<evidence type="ECO:0000256" key="1">
    <source>
        <dbReference type="ARBA" id="ARBA00004127"/>
    </source>
</evidence>
<dbReference type="GO" id="GO:0008137">
    <property type="term" value="F:NADH dehydrogenase (ubiquinone) activity"/>
    <property type="evidence" value="ECO:0007669"/>
    <property type="project" value="InterPro"/>
</dbReference>
<feature type="transmembrane region" description="Helical" evidence="10">
    <location>
        <begin position="115"/>
        <end position="132"/>
    </location>
</feature>
<dbReference type="PANTHER" id="PTHR43507">
    <property type="entry name" value="NADH-UBIQUINONE OXIDOREDUCTASE CHAIN 4"/>
    <property type="match status" value="1"/>
</dbReference>
<dbReference type="PANTHER" id="PTHR43507:SF1">
    <property type="entry name" value="NADH-UBIQUINONE OXIDOREDUCTASE CHAIN 4"/>
    <property type="match status" value="1"/>
</dbReference>
<dbReference type="NCBIfam" id="TIGR01972">
    <property type="entry name" value="NDH_I_M"/>
    <property type="match status" value="1"/>
</dbReference>
<feature type="transmembrane region" description="Helical" evidence="10">
    <location>
        <begin position="27"/>
        <end position="48"/>
    </location>
</feature>
<dbReference type="AlphaFoldDB" id="A0A0G4Q435"/>
<evidence type="ECO:0000259" key="11">
    <source>
        <dbReference type="Pfam" id="PF00361"/>
    </source>
</evidence>
<dbReference type="EMBL" id="CVRY01000002">
    <property type="protein sequence ID" value="CRL60419.1"/>
    <property type="molecule type" value="Genomic_DNA"/>
</dbReference>
<evidence type="ECO:0000256" key="7">
    <source>
        <dbReference type="ARBA" id="ARBA00031584"/>
    </source>
</evidence>
<dbReference type="NCBIfam" id="NF004498">
    <property type="entry name" value="PRK05846.1-1"/>
    <property type="match status" value="1"/>
</dbReference>
<feature type="transmembrane region" description="Helical" evidence="10">
    <location>
        <begin position="462"/>
        <end position="481"/>
    </location>
</feature>
<gene>
    <name evidence="12" type="primary">nuoM</name>
    <name evidence="12" type="ORF">BN1804_00958</name>
</gene>
<dbReference type="InterPro" id="IPR001750">
    <property type="entry name" value="ND/Mrp_TM"/>
</dbReference>
<protein>
    <recommendedName>
        <fullName evidence="3">NADH-quinone oxidoreductase subunit M</fullName>
    </recommendedName>
    <alternativeName>
        <fullName evidence="7">NADH dehydrogenase I subunit M</fullName>
    </alternativeName>
    <alternativeName>
        <fullName evidence="8">NDH-1 subunit M</fullName>
    </alternativeName>
</protein>
<dbReference type="GO" id="GO:0012505">
    <property type="term" value="C:endomembrane system"/>
    <property type="evidence" value="ECO:0007669"/>
    <property type="project" value="UniProtKB-SubCell"/>
</dbReference>
<proteinExistence type="inferred from homology"/>
<dbReference type="Proteomes" id="UP000183920">
    <property type="component" value="Unassembled WGS sequence"/>
</dbReference>
<evidence type="ECO:0000256" key="2">
    <source>
        <dbReference type="ARBA" id="ARBA00009025"/>
    </source>
</evidence>
<organism evidence="12 13">
    <name type="scientific">Proteus penneri</name>
    <dbReference type="NCBI Taxonomy" id="102862"/>
    <lineage>
        <taxon>Bacteria</taxon>
        <taxon>Pseudomonadati</taxon>
        <taxon>Pseudomonadota</taxon>
        <taxon>Gammaproteobacteria</taxon>
        <taxon>Enterobacterales</taxon>
        <taxon>Morganellaceae</taxon>
        <taxon>Proteus</taxon>
    </lineage>
</organism>
<evidence type="ECO:0000313" key="12">
    <source>
        <dbReference type="EMBL" id="CRL60419.1"/>
    </source>
</evidence>
<accession>A0A0G4Q435</accession>
<feature type="domain" description="NADH:quinone oxidoreductase/Mrp antiporter transmembrane" evidence="11">
    <location>
        <begin position="133"/>
        <end position="430"/>
    </location>
</feature>
<feature type="transmembrane region" description="Helical" evidence="10">
    <location>
        <begin position="316"/>
        <end position="338"/>
    </location>
</feature>
<dbReference type="GO" id="GO:0016020">
    <property type="term" value="C:membrane"/>
    <property type="evidence" value="ECO:0007669"/>
    <property type="project" value="UniProtKB-SubCell"/>
</dbReference>
<dbReference type="InterPro" id="IPR010227">
    <property type="entry name" value="NADH_Q_OxRdtase_chainM/4"/>
</dbReference>
<evidence type="ECO:0000256" key="6">
    <source>
        <dbReference type="ARBA" id="ARBA00023136"/>
    </source>
</evidence>
<evidence type="ECO:0000256" key="4">
    <source>
        <dbReference type="ARBA" id="ARBA00022692"/>
    </source>
</evidence>
<evidence type="ECO:0000256" key="9">
    <source>
        <dbReference type="RuleBase" id="RU000320"/>
    </source>
</evidence>
<dbReference type="GO" id="GO:0015990">
    <property type="term" value="P:electron transport coupled proton transport"/>
    <property type="evidence" value="ECO:0007669"/>
    <property type="project" value="TreeGrafter"/>
</dbReference>
<dbReference type="GO" id="GO:0048039">
    <property type="term" value="F:ubiquinone binding"/>
    <property type="evidence" value="ECO:0007669"/>
    <property type="project" value="TreeGrafter"/>
</dbReference>
<dbReference type="InterPro" id="IPR003918">
    <property type="entry name" value="NADH_UbQ_OxRdtase"/>
</dbReference>
<dbReference type="GO" id="GO:0003954">
    <property type="term" value="F:NADH dehydrogenase activity"/>
    <property type="evidence" value="ECO:0007669"/>
    <property type="project" value="TreeGrafter"/>
</dbReference>
<feature type="transmembrane region" description="Helical" evidence="10">
    <location>
        <begin position="174"/>
        <end position="197"/>
    </location>
</feature>
<feature type="transmembrane region" description="Helical" evidence="10">
    <location>
        <begin position="209"/>
        <end position="235"/>
    </location>
</feature>
<dbReference type="PRINTS" id="PR01437">
    <property type="entry name" value="NUOXDRDTASE4"/>
</dbReference>
<comment type="similarity">
    <text evidence="2">Belongs to the complex I subunit 4 family.</text>
</comment>
<evidence type="ECO:0000256" key="10">
    <source>
        <dbReference type="SAM" id="Phobius"/>
    </source>
</evidence>
<feature type="transmembrane region" description="Helical" evidence="10">
    <location>
        <begin position="422"/>
        <end position="441"/>
    </location>
</feature>
<dbReference type="GO" id="GO:0042773">
    <property type="term" value="P:ATP synthesis coupled electron transport"/>
    <property type="evidence" value="ECO:0007669"/>
    <property type="project" value="InterPro"/>
</dbReference>
<evidence type="ECO:0000256" key="3">
    <source>
        <dbReference type="ARBA" id="ARBA00019906"/>
    </source>
</evidence>
<keyword evidence="5 10" id="KW-1133">Transmembrane helix</keyword>
<feature type="transmembrane region" description="Helical" evidence="10">
    <location>
        <begin position="81"/>
        <end position="103"/>
    </location>
</feature>
<dbReference type="RefSeq" id="WP_072063173.1">
    <property type="nucleotide sequence ID" value="NZ_CVRY01000002.1"/>
</dbReference>
<name>A0A0G4Q435_9GAMM</name>
<evidence type="ECO:0000313" key="13">
    <source>
        <dbReference type="Proteomes" id="UP000183920"/>
    </source>
</evidence>
<dbReference type="Pfam" id="PF00361">
    <property type="entry name" value="Proton_antipo_M"/>
    <property type="match status" value="1"/>
</dbReference>
<sequence length="509" mass="56264">MLLPWLILIPFIGGLLSWQAERIGSQVPRWVALLTMGLTLVISVQLWLQGDYQLLSADGAPRWTEYYFVPWIPSLGINIQFALDGMSLLMAVLTAILGILAVLSSWSENQPSQGAFHFNLLWILAGVMGVFLATDLFLFFFFWEMMLIPMYFLISLWGHKGSNDKAHVSAATKFFIYTQASGLLMLLAIIGLAVAFYRETGIWTFSYDTLLQAHTVLGTELQFILMLGFFAAFAVKMPIVPVHGWLADAHAEAPTAGSVDLSGILLKTAAYGLLRFNLPLFPEASALLAPVAMWLGLITVFYAALLAFRQTDIKRLAAYSSISHMGFIVIAIYAGSVLAYQGAIIQMITNGLSAAGLFIMCGMLYERLGTRDMNQMGGLWKSIRFLPAFSLFFAVASLGMPGTGNFVGEFMILFGTYGNFKLITIISVFGLVFASVYALWMMQQAYYGSPKTAERTYKGLDLREFFILITLVVLLVILGFFPQPVLDTSASAMENLQTWYSASISTVRP</sequence>
<feature type="transmembrane region" description="Helical" evidence="10">
    <location>
        <begin position="284"/>
        <end position="304"/>
    </location>
</feature>